<dbReference type="EMBL" id="CP122961">
    <property type="protein sequence ID" value="WGI27300.1"/>
    <property type="molecule type" value="Genomic_DNA"/>
</dbReference>
<gene>
    <name evidence="1" type="ORF">QEN58_09605</name>
</gene>
<protein>
    <submittedName>
        <fullName evidence="1">Uncharacterized protein</fullName>
    </submittedName>
</protein>
<keyword evidence="2" id="KW-1185">Reference proteome</keyword>
<evidence type="ECO:0000313" key="2">
    <source>
        <dbReference type="Proteomes" id="UP001179830"/>
    </source>
</evidence>
<evidence type="ECO:0000313" key="1">
    <source>
        <dbReference type="EMBL" id="WGI27300.1"/>
    </source>
</evidence>
<accession>A0ABY8LSA0</accession>
<sequence>MALGDFRSIYLPYCLYLQEDGSYAVLNREYKPVGFNTRDYVTYSEYPVTTKFKGIGPSTAKKLSYNGNDDVTRIYLYDDGSVPTVSSAGMATYLKKIETLSKLQVKT</sequence>
<dbReference type="RefSeq" id="WP_280106866.1">
    <property type="nucleotide sequence ID" value="NZ_CP122961.1"/>
</dbReference>
<dbReference type="Proteomes" id="UP001179830">
    <property type="component" value="Chromosome"/>
</dbReference>
<proteinExistence type="predicted"/>
<organism evidence="1 2">
    <name type="scientific">Halomonas alkaliantarctica</name>
    <dbReference type="NCBI Taxonomy" id="232346"/>
    <lineage>
        <taxon>Bacteria</taxon>
        <taxon>Pseudomonadati</taxon>
        <taxon>Pseudomonadota</taxon>
        <taxon>Gammaproteobacteria</taxon>
        <taxon>Oceanospirillales</taxon>
        <taxon>Halomonadaceae</taxon>
        <taxon>Halomonas</taxon>
    </lineage>
</organism>
<name>A0ABY8LSA0_9GAMM</name>
<reference evidence="1" key="1">
    <citation type="submission" date="2023-04" db="EMBL/GenBank/DDBJ databases">
        <title>Complete genome sequence of Halomonas alkaliantarctica MSP3 isolated from marine sediment, Jeju Island.</title>
        <authorList>
            <person name="Park S.-J."/>
        </authorList>
    </citation>
    <scope>NUCLEOTIDE SEQUENCE</scope>
    <source>
        <strain evidence="1">MSP3</strain>
    </source>
</reference>